<dbReference type="InterPro" id="IPR025159">
    <property type="entry name" value="AbiEi_N"/>
</dbReference>
<reference evidence="3 4" key="1">
    <citation type="submission" date="2022-03" db="EMBL/GenBank/DDBJ databases">
        <title>Mucilaginibacter sp. isolated from the gut of Protaetia brevitarsis seulensis larvae.</title>
        <authorList>
            <person name="Won M."/>
            <person name="Kim S.-J."/>
            <person name="Kwon S.-W."/>
        </authorList>
    </citation>
    <scope>NUCLEOTIDE SEQUENCE [LARGE SCALE GENOMIC DNA]</scope>
    <source>
        <strain evidence="3 4">CFWR-12</strain>
    </source>
</reference>
<proteinExistence type="predicted"/>
<dbReference type="Proteomes" id="UP000832097">
    <property type="component" value="Chromosome"/>
</dbReference>
<gene>
    <name evidence="3" type="ORF">MTO99_17840</name>
</gene>
<dbReference type="InterPro" id="IPR007569">
    <property type="entry name" value="DUF559"/>
</dbReference>
<dbReference type="Pfam" id="PF04480">
    <property type="entry name" value="DUF559"/>
    <property type="match status" value="1"/>
</dbReference>
<name>A0ABY4C1H8_9MICO</name>
<dbReference type="Gene3D" id="3.40.960.10">
    <property type="entry name" value="VSR Endonuclease"/>
    <property type="match status" value="1"/>
</dbReference>
<evidence type="ECO:0000259" key="2">
    <source>
        <dbReference type="Pfam" id="PF13338"/>
    </source>
</evidence>
<accession>A0ABY4C1H8</accession>
<evidence type="ECO:0000313" key="4">
    <source>
        <dbReference type="Proteomes" id="UP000832097"/>
    </source>
</evidence>
<feature type="domain" description="DUF559" evidence="1">
    <location>
        <begin position="219"/>
        <end position="278"/>
    </location>
</feature>
<evidence type="ECO:0000259" key="1">
    <source>
        <dbReference type="Pfam" id="PF04480"/>
    </source>
</evidence>
<dbReference type="Pfam" id="PF13338">
    <property type="entry name" value="AbiEi_4"/>
    <property type="match status" value="1"/>
</dbReference>
<keyword evidence="4" id="KW-1185">Reference proteome</keyword>
<feature type="domain" description="AbiEi antitoxin N-terminal" evidence="2">
    <location>
        <begin position="9"/>
        <end position="54"/>
    </location>
</feature>
<dbReference type="RefSeq" id="WP_243555504.1">
    <property type="nucleotide sequence ID" value="NZ_CP094528.1"/>
</dbReference>
<evidence type="ECO:0000313" key="3">
    <source>
        <dbReference type="EMBL" id="UOE43996.1"/>
    </source>
</evidence>
<dbReference type="EMBL" id="CP094528">
    <property type="protein sequence ID" value="UOE43996.1"/>
    <property type="molecule type" value="Genomic_DNA"/>
</dbReference>
<organism evidence="3 4">
    <name type="scientific">Agromyces larvae</name>
    <dbReference type="NCBI Taxonomy" id="2929802"/>
    <lineage>
        <taxon>Bacteria</taxon>
        <taxon>Bacillati</taxon>
        <taxon>Actinomycetota</taxon>
        <taxon>Actinomycetes</taxon>
        <taxon>Micrococcales</taxon>
        <taxon>Microbacteriaceae</taxon>
        <taxon>Agromyces</taxon>
    </lineage>
</organism>
<sequence length="280" mass="31094">MASGFLPLIRHLASLDGVATTAELRARGIPGRTLSAAVHHGVALRVRRGWYALPDTDASLRDAVRVGGRLACVSAAAYHGWATPERHGLHVVVHENAARLRRDAPRDLIVHWASPVDRPSRTRLVTDEFETAVQVAHCVAPEFAVAALDSFLAADPRRVDQVEAWVAALPPYVAEALPRREPLCHSFLESIGRVRLERAGIRGEHQVEIAGIGRVDLVLDGRVVIEWDGRTHLDPEQYDVDRRRDALLTSMGYQVLRFNYRLVMEEWHVVIAAVRTALAH</sequence>
<protein>
    <submittedName>
        <fullName evidence="3">DUF559 domain-containing protein</fullName>
    </submittedName>
</protein>